<keyword evidence="1" id="KW-0812">Transmembrane</keyword>
<keyword evidence="1" id="KW-1133">Transmembrane helix</keyword>
<protein>
    <submittedName>
        <fullName evidence="2">Uncharacterized protein</fullName>
    </submittedName>
</protein>
<dbReference type="EMBL" id="LAZR01038439">
    <property type="protein sequence ID" value="KKL19564.1"/>
    <property type="molecule type" value="Genomic_DNA"/>
</dbReference>
<name>A0A0F9BCC2_9ZZZZ</name>
<dbReference type="AlphaFoldDB" id="A0A0F9BCC2"/>
<evidence type="ECO:0000256" key="1">
    <source>
        <dbReference type="SAM" id="Phobius"/>
    </source>
</evidence>
<accession>A0A0F9BCC2</accession>
<reference evidence="2" key="1">
    <citation type="journal article" date="2015" name="Nature">
        <title>Complex archaea that bridge the gap between prokaryotes and eukaryotes.</title>
        <authorList>
            <person name="Spang A."/>
            <person name="Saw J.H."/>
            <person name="Jorgensen S.L."/>
            <person name="Zaremba-Niedzwiedzka K."/>
            <person name="Martijn J."/>
            <person name="Lind A.E."/>
            <person name="van Eijk R."/>
            <person name="Schleper C."/>
            <person name="Guy L."/>
            <person name="Ettema T.J."/>
        </authorList>
    </citation>
    <scope>NUCLEOTIDE SEQUENCE</scope>
</reference>
<organism evidence="2">
    <name type="scientific">marine sediment metagenome</name>
    <dbReference type="NCBI Taxonomy" id="412755"/>
    <lineage>
        <taxon>unclassified sequences</taxon>
        <taxon>metagenomes</taxon>
        <taxon>ecological metagenomes</taxon>
    </lineage>
</organism>
<proteinExistence type="predicted"/>
<feature type="transmembrane region" description="Helical" evidence="1">
    <location>
        <begin position="6"/>
        <end position="26"/>
    </location>
</feature>
<keyword evidence="1" id="KW-0472">Membrane</keyword>
<sequence length="45" mass="5037">MQLVTILPSLAAIVAISVMISAYAATSRTARQVKLKIDRDRRDRH</sequence>
<evidence type="ECO:0000313" key="2">
    <source>
        <dbReference type="EMBL" id="KKL19564.1"/>
    </source>
</evidence>
<gene>
    <name evidence="2" type="ORF">LCGC14_2464200</name>
</gene>
<comment type="caution">
    <text evidence="2">The sequence shown here is derived from an EMBL/GenBank/DDBJ whole genome shotgun (WGS) entry which is preliminary data.</text>
</comment>